<feature type="coiled-coil region" evidence="1">
    <location>
        <begin position="57"/>
        <end position="84"/>
    </location>
</feature>
<feature type="compositionally biased region" description="Basic and acidic residues" evidence="2">
    <location>
        <begin position="1"/>
        <end position="10"/>
    </location>
</feature>
<sequence>MAAKKTHETENTNDSCSDQSTAKTGGFEDFIAAQLQQQEKESRQTDNVDTIKRDNFIARATAESERMKREIEKSKAKRDKLQAEFGEEIINQWRKEHAAEVLTPQQAALVDQSYQQG</sequence>
<evidence type="ECO:0000256" key="2">
    <source>
        <dbReference type="SAM" id="MobiDB-lite"/>
    </source>
</evidence>
<dbReference type="EMBL" id="JAWDGP010000607">
    <property type="protein sequence ID" value="KAK3798970.1"/>
    <property type="molecule type" value="Genomic_DNA"/>
</dbReference>
<organism evidence="3 4">
    <name type="scientific">Elysia crispata</name>
    <name type="common">lettuce slug</name>
    <dbReference type="NCBI Taxonomy" id="231223"/>
    <lineage>
        <taxon>Eukaryota</taxon>
        <taxon>Metazoa</taxon>
        <taxon>Spiralia</taxon>
        <taxon>Lophotrochozoa</taxon>
        <taxon>Mollusca</taxon>
        <taxon>Gastropoda</taxon>
        <taxon>Heterobranchia</taxon>
        <taxon>Euthyneura</taxon>
        <taxon>Panpulmonata</taxon>
        <taxon>Sacoglossa</taxon>
        <taxon>Placobranchoidea</taxon>
        <taxon>Plakobranchidae</taxon>
        <taxon>Elysia</taxon>
    </lineage>
</organism>
<dbReference type="AlphaFoldDB" id="A0AAE1B4C6"/>
<evidence type="ECO:0000313" key="4">
    <source>
        <dbReference type="Proteomes" id="UP001283361"/>
    </source>
</evidence>
<comment type="caution">
    <text evidence="3">The sequence shown here is derived from an EMBL/GenBank/DDBJ whole genome shotgun (WGS) entry which is preliminary data.</text>
</comment>
<evidence type="ECO:0000256" key="1">
    <source>
        <dbReference type="SAM" id="Coils"/>
    </source>
</evidence>
<keyword evidence="4" id="KW-1185">Reference proteome</keyword>
<accession>A0AAE1B4C6</accession>
<evidence type="ECO:0000313" key="3">
    <source>
        <dbReference type="EMBL" id="KAK3798970.1"/>
    </source>
</evidence>
<feature type="compositionally biased region" description="Polar residues" evidence="2">
    <location>
        <begin position="12"/>
        <end position="23"/>
    </location>
</feature>
<feature type="region of interest" description="Disordered" evidence="2">
    <location>
        <begin position="1"/>
        <end position="23"/>
    </location>
</feature>
<dbReference type="Proteomes" id="UP001283361">
    <property type="component" value="Unassembled WGS sequence"/>
</dbReference>
<proteinExistence type="predicted"/>
<protein>
    <submittedName>
        <fullName evidence="3">Uncharacterized protein</fullName>
    </submittedName>
</protein>
<reference evidence="3" key="1">
    <citation type="journal article" date="2023" name="G3 (Bethesda)">
        <title>A reference genome for the long-term kleptoplast-retaining sea slug Elysia crispata morphotype clarki.</title>
        <authorList>
            <person name="Eastman K.E."/>
            <person name="Pendleton A.L."/>
            <person name="Shaikh M.A."/>
            <person name="Suttiyut T."/>
            <person name="Ogas R."/>
            <person name="Tomko P."/>
            <person name="Gavelis G."/>
            <person name="Widhalm J.R."/>
            <person name="Wisecaver J.H."/>
        </authorList>
    </citation>
    <scope>NUCLEOTIDE SEQUENCE</scope>
    <source>
        <strain evidence="3">ECLA1</strain>
    </source>
</reference>
<gene>
    <name evidence="3" type="ORF">RRG08_009164</name>
</gene>
<keyword evidence="1" id="KW-0175">Coiled coil</keyword>
<name>A0AAE1B4C6_9GAST</name>